<feature type="region of interest" description="Disordered" evidence="5">
    <location>
        <begin position="1"/>
        <end position="44"/>
    </location>
</feature>
<dbReference type="SMART" id="SM00110">
    <property type="entry name" value="C1Q"/>
    <property type="match status" value="1"/>
</dbReference>
<dbReference type="Pfam" id="PF01391">
    <property type="entry name" value="Collagen"/>
    <property type="match status" value="1"/>
</dbReference>
<dbReference type="GO" id="GO:0005576">
    <property type="term" value="C:extracellular region"/>
    <property type="evidence" value="ECO:0007669"/>
    <property type="project" value="UniProtKB-SubCell"/>
</dbReference>
<feature type="compositionally biased region" description="Low complexity" evidence="5">
    <location>
        <begin position="16"/>
        <end position="27"/>
    </location>
</feature>
<keyword evidence="8" id="KW-1185">Reference proteome</keyword>
<sequence>MSQVCHHLGTDSRGLAASAPGAPWSASPCPPATRSSQPSLSWTPGHARTWRDFRTLRAPPPVPGPRQLPGLPGGGLRWAPLPRPRAHTRLILGSCCLDKMRWERSRLRGRSHLARVCSLRVCPACFGPSSTFEKPRFRFWPKRPCSRGDPGAGERPAVLHPDNFLSPLPGGLFPSCLLSPSTSLVFPRPGWEGAPPLGDALREAAGRTRAPRSLPDAGGWRDEEKHEKYSSRQEDEPPASRCFRCCDPGTPMYQAIPVPQINITILKGEKGDRGDRGVQGKYGKTGSVGARGHAGPKGQKGSMGAPGDRCKNHYAAFSVGRKKPLHSNDYYQTVIFDTEFVNLYGHFNMFTGKFYCYVPGIYFFSLNVHTWNQKETYLHIMKNGEEVVILYAQVSDRSIMQSQSLMLELQDQDEVWVRLFKGERENAIFSDEFDTYITFSGYLVKPATEP</sequence>
<feature type="domain" description="C1q" evidence="6">
    <location>
        <begin position="310"/>
        <end position="450"/>
    </location>
</feature>
<organism evidence="7 8">
    <name type="scientific">Monodon monoceros</name>
    <name type="common">Narwhal</name>
    <name type="synonym">Ceratodon monodon</name>
    <dbReference type="NCBI Taxonomy" id="40151"/>
    <lineage>
        <taxon>Eukaryota</taxon>
        <taxon>Metazoa</taxon>
        <taxon>Chordata</taxon>
        <taxon>Craniata</taxon>
        <taxon>Vertebrata</taxon>
        <taxon>Euteleostomi</taxon>
        <taxon>Mammalia</taxon>
        <taxon>Eutheria</taxon>
        <taxon>Laurasiatheria</taxon>
        <taxon>Artiodactyla</taxon>
        <taxon>Whippomorpha</taxon>
        <taxon>Cetacea</taxon>
        <taxon>Odontoceti</taxon>
        <taxon>Monodontidae</taxon>
        <taxon>Monodon</taxon>
    </lineage>
</organism>
<feature type="region of interest" description="Disordered" evidence="5">
    <location>
        <begin position="203"/>
        <end position="240"/>
    </location>
</feature>
<reference evidence="7" key="1">
    <citation type="submission" date="2025-08" db="UniProtKB">
        <authorList>
            <consortium name="Ensembl"/>
        </authorList>
    </citation>
    <scope>IDENTIFICATION</scope>
</reference>
<keyword evidence="2" id="KW-0964">Secreted</keyword>
<protein>
    <submittedName>
        <fullName evidence="7">C1q and TNF related 1</fullName>
    </submittedName>
</protein>
<dbReference type="SUPFAM" id="SSF49842">
    <property type="entry name" value="TNF-like"/>
    <property type="match status" value="1"/>
</dbReference>
<dbReference type="InterPro" id="IPR008983">
    <property type="entry name" value="Tumour_necrosis_fac-like_dom"/>
</dbReference>
<dbReference type="PANTHER" id="PTHR15427">
    <property type="entry name" value="EMILIN ELASTIN MICROFIBRIL INTERFACE-LOCATED PROTEIN ELASTIN MICROFIBRIL INTERFACER"/>
    <property type="match status" value="1"/>
</dbReference>
<proteinExistence type="predicted"/>
<dbReference type="PANTHER" id="PTHR15427:SF52">
    <property type="entry name" value="C1Q DOMAIN-CONTAINING PROTEIN"/>
    <property type="match status" value="1"/>
</dbReference>
<dbReference type="FunFam" id="2.60.120.40:FF:000029">
    <property type="entry name" value="Complement C1q tumor necrosis factor-related protein 1"/>
    <property type="match status" value="1"/>
</dbReference>
<evidence type="ECO:0000313" key="8">
    <source>
        <dbReference type="Proteomes" id="UP000694561"/>
    </source>
</evidence>
<dbReference type="PRINTS" id="PR00007">
    <property type="entry name" value="COMPLEMNTC1Q"/>
</dbReference>
<name>A0A8C6CFF0_MONMO</name>
<comment type="subcellular location">
    <subcellularLocation>
        <location evidence="1">Secreted</location>
    </subcellularLocation>
</comment>
<accession>A0A8C6CFF0</accession>
<dbReference type="GeneTree" id="ENSGT00940000161333"/>
<dbReference type="InterPro" id="IPR008160">
    <property type="entry name" value="Collagen"/>
</dbReference>
<dbReference type="Gene3D" id="2.60.120.40">
    <property type="match status" value="1"/>
</dbReference>
<dbReference type="AlphaFoldDB" id="A0A8C6CFF0"/>
<feature type="compositionally biased region" description="Polar residues" evidence="5">
    <location>
        <begin position="33"/>
        <end position="42"/>
    </location>
</feature>
<evidence type="ECO:0000256" key="2">
    <source>
        <dbReference type="ARBA" id="ARBA00022525"/>
    </source>
</evidence>
<evidence type="ECO:0000259" key="6">
    <source>
        <dbReference type="PROSITE" id="PS50871"/>
    </source>
</evidence>
<evidence type="ECO:0000256" key="5">
    <source>
        <dbReference type="SAM" id="MobiDB-lite"/>
    </source>
</evidence>
<feature type="region of interest" description="Disordered" evidence="5">
    <location>
        <begin position="270"/>
        <end position="305"/>
    </location>
</feature>
<feature type="compositionally biased region" description="Basic and acidic residues" evidence="5">
    <location>
        <begin position="219"/>
        <end position="235"/>
    </location>
</feature>
<evidence type="ECO:0000256" key="3">
    <source>
        <dbReference type="ARBA" id="ARBA00022729"/>
    </source>
</evidence>
<gene>
    <name evidence="7" type="primary">C1QTNF1</name>
</gene>
<dbReference type="Ensembl" id="ENSMMNT00015033102.1">
    <property type="protein sequence ID" value="ENSMMNP00015030138.1"/>
    <property type="gene ID" value="ENSMMNG00015021937.1"/>
</dbReference>
<evidence type="ECO:0000313" key="7">
    <source>
        <dbReference type="Ensembl" id="ENSMMNP00015030138.1"/>
    </source>
</evidence>
<dbReference type="PROSITE" id="PS50871">
    <property type="entry name" value="C1Q"/>
    <property type="match status" value="1"/>
</dbReference>
<dbReference type="InterPro" id="IPR050392">
    <property type="entry name" value="Collagen/C1q_domain"/>
</dbReference>
<dbReference type="InterPro" id="IPR001073">
    <property type="entry name" value="C1q_dom"/>
</dbReference>
<reference evidence="7" key="2">
    <citation type="submission" date="2025-09" db="UniProtKB">
        <authorList>
            <consortium name="Ensembl"/>
        </authorList>
    </citation>
    <scope>IDENTIFICATION</scope>
</reference>
<evidence type="ECO:0000256" key="1">
    <source>
        <dbReference type="ARBA" id="ARBA00004613"/>
    </source>
</evidence>
<dbReference type="GO" id="GO:0005581">
    <property type="term" value="C:collagen trimer"/>
    <property type="evidence" value="ECO:0007669"/>
    <property type="project" value="UniProtKB-KW"/>
</dbReference>
<keyword evidence="4" id="KW-0176">Collagen</keyword>
<dbReference type="Proteomes" id="UP000694561">
    <property type="component" value="Unplaced"/>
</dbReference>
<keyword evidence="3" id="KW-0732">Signal</keyword>
<evidence type="ECO:0000256" key="4">
    <source>
        <dbReference type="ARBA" id="ARBA00023119"/>
    </source>
</evidence>
<dbReference type="Pfam" id="PF00386">
    <property type="entry name" value="C1q"/>
    <property type="match status" value="1"/>
</dbReference>